<sequence length="184" mass="20338">MNSFSRLLSRTAPVLIASAVAPFMASTALAAGPYDGGISVRAGVGEHYERLELAWESPSLWHYQFTGHDGRLDVVGELGVAYWKAEGSRSPSNAWQFSAIPFLRWSINDRYYVEAGVGPTAFTRTRFANKDISTAFQFGDHIGVGAYLSDSSRLGLRYSHFSNASIKRPNPGLNVLQLTYTYQY</sequence>
<dbReference type="EMBL" id="FQXE01000003">
    <property type="protein sequence ID" value="SHH39467.1"/>
    <property type="molecule type" value="Genomic_DNA"/>
</dbReference>
<keyword evidence="3" id="KW-0732">Signal</keyword>
<keyword evidence="5" id="KW-1185">Reference proteome</keyword>
<dbReference type="OrthoDB" id="5297282at2"/>
<dbReference type="GO" id="GO:0009279">
    <property type="term" value="C:cell outer membrane"/>
    <property type="evidence" value="ECO:0007669"/>
    <property type="project" value="UniProtKB-SubCell"/>
</dbReference>
<dbReference type="STRING" id="658167.SAMN04488135_103114"/>
<comment type="subunit">
    <text evidence="1">Homodimer.</text>
</comment>
<evidence type="ECO:0000256" key="1">
    <source>
        <dbReference type="PIRNR" id="PIRNR029681"/>
    </source>
</evidence>
<dbReference type="RefSeq" id="WP_073102309.1">
    <property type="nucleotide sequence ID" value="NZ_FQXE01000003.1"/>
</dbReference>
<gene>
    <name evidence="4" type="ORF">SAMN04488135_103114</name>
</gene>
<dbReference type="InterPro" id="IPR011250">
    <property type="entry name" value="OMP/PagP_B-barrel"/>
</dbReference>
<dbReference type="EC" id="3.1.1.77" evidence="1"/>
<feature type="signal peptide" evidence="3">
    <location>
        <begin position="1"/>
        <end position="30"/>
    </location>
</feature>
<keyword evidence="1" id="KW-0378">Hydrolase</keyword>
<protein>
    <recommendedName>
        <fullName evidence="1">Lipid A deacylase</fullName>
        <ecNumber evidence="1">3.1.1.77</ecNumber>
    </recommendedName>
    <alternativeName>
        <fullName evidence="1">LPS 3-O-deacylase</fullName>
    </alternativeName>
    <alternativeName>
        <fullName evidence="1">Outer membrane enzyme</fullName>
    </alternativeName>
</protein>
<comment type="similarity">
    <text evidence="1">Belongs to the PagL family.</text>
</comment>
<evidence type="ECO:0000313" key="4">
    <source>
        <dbReference type="EMBL" id="SHH39467.1"/>
    </source>
</evidence>
<dbReference type="Pfam" id="PF09411">
    <property type="entry name" value="PagL"/>
    <property type="match status" value="1"/>
</dbReference>
<dbReference type="InterPro" id="IPR018550">
    <property type="entry name" value="Lipid-A_deacylase-rel"/>
</dbReference>
<evidence type="ECO:0000313" key="5">
    <source>
        <dbReference type="Proteomes" id="UP000184226"/>
    </source>
</evidence>
<evidence type="ECO:0000256" key="3">
    <source>
        <dbReference type="SAM" id="SignalP"/>
    </source>
</evidence>
<name>A0A1M5SLK4_9BURK</name>
<dbReference type="AlphaFoldDB" id="A0A1M5SLK4"/>
<keyword evidence="1" id="KW-0998">Cell outer membrane</keyword>
<dbReference type="PIRSF" id="PIRSF029681">
    <property type="entry name" value="PagL"/>
    <property type="match status" value="1"/>
</dbReference>
<dbReference type="SUPFAM" id="SSF56925">
    <property type="entry name" value="OMPA-like"/>
    <property type="match status" value="1"/>
</dbReference>
<comment type="subcellular location">
    <subcellularLocation>
        <location evidence="1">Cell outer membrane</location>
        <topology evidence="1">Multi-pass membrane protein</topology>
    </subcellularLocation>
</comment>
<reference evidence="4 5" key="1">
    <citation type="submission" date="2016-11" db="EMBL/GenBank/DDBJ databases">
        <authorList>
            <person name="Jaros S."/>
            <person name="Januszkiewicz K."/>
            <person name="Wedrychowicz H."/>
        </authorList>
    </citation>
    <scope>NUCLEOTIDE SEQUENCE [LARGE SCALE GENOMIC DNA]</scope>
    <source>
        <strain evidence="4 5">CGMCC 1.10190</strain>
    </source>
</reference>
<accession>A0A1M5SLK4</accession>
<dbReference type="Gene3D" id="2.40.160.20">
    <property type="match status" value="1"/>
</dbReference>
<organism evidence="4 5">
    <name type="scientific">Pollutimonas bauzanensis</name>
    <dbReference type="NCBI Taxonomy" id="658167"/>
    <lineage>
        <taxon>Bacteria</taxon>
        <taxon>Pseudomonadati</taxon>
        <taxon>Pseudomonadota</taxon>
        <taxon>Betaproteobacteria</taxon>
        <taxon>Burkholderiales</taxon>
        <taxon>Alcaligenaceae</taxon>
        <taxon>Pollutimonas</taxon>
    </lineage>
</organism>
<dbReference type="Proteomes" id="UP000184226">
    <property type="component" value="Unassembled WGS sequence"/>
</dbReference>
<comment type="catalytic activity">
    <reaction evidence="1">
        <text>a 3-(acyloxy)acyl derivative of bacterial toxin + H2O = a 3-hydroxyacyl derivative of bacterial toxin + a fatty acid + H(+)</text>
        <dbReference type="Rhea" id="RHEA:12032"/>
        <dbReference type="ChEBI" id="CHEBI:15377"/>
        <dbReference type="ChEBI" id="CHEBI:15378"/>
        <dbReference type="ChEBI" id="CHEBI:28868"/>
        <dbReference type="ChEBI" id="CHEBI:136853"/>
        <dbReference type="ChEBI" id="CHEBI:140675"/>
        <dbReference type="EC" id="3.1.1.77"/>
    </reaction>
</comment>
<evidence type="ECO:0000256" key="2">
    <source>
        <dbReference type="PIRSR" id="PIRSR029681-2"/>
    </source>
</evidence>
<feature type="site" description="Critical for activity" evidence="2">
    <location>
        <position position="163"/>
    </location>
</feature>
<keyword evidence="1" id="KW-0472">Membrane</keyword>
<comment type="function">
    <text evidence="1">Has lipid A 3-O-deacylase activity. Hydrolyzes the ester bond at the 3 position of lipid A, a bioactive component of lipopolysaccharide (LPS), thereby releasing the primary fatty acyl moiety.</text>
</comment>
<dbReference type="GO" id="GO:0050528">
    <property type="term" value="F:acyloxyacyl hydrolase activity"/>
    <property type="evidence" value="ECO:0007669"/>
    <property type="project" value="UniProtKB-EC"/>
</dbReference>
<proteinExistence type="inferred from homology"/>
<feature type="chain" id="PRO_5013382230" description="Lipid A deacylase" evidence="3">
    <location>
        <begin position="31"/>
        <end position="184"/>
    </location>
</feature>